<evidence type="ECO:0000313" key="2">
    <source>
        <dbReference type="Proteomes" id="UP000218711"/>
    </source>
</evidence>
<evidence type="ECO:0000313" key="1">
    <source>
        <dbReference type="EMBL" id="PCS18881.1"/>
    </source>
</evidence>
<reference evidence="1 2" key="1">
    <citation type="submission" date="2014-12" db="EMBL/GenBank/DDBJ databases">
        <title>Draft genome sequences of 10 type strains of Lactococcus.</title>
        <authorList>
            <person name="Sun Z."/>
            <person name="Zhong Z."/>
            <person name="Liu W."/>
            <person name="Zhang W."/>
            <person name="Zhang H."/>
        </authorList>
    </citation>
    <scope>NUCLEOTIDE SEQUENCE [LARGE SCALE GENOMIC DNA]</scope>
    <source>
        <strain evidence="1 2">DSM 21502</strain>
    </source>
</reference>
<proteinExistence type="predicted"/>
<comment type="caution">
    <text evidence="1">The sequence shown here is derived from an EMBL/GenBank/DDBJ whole genome shotgun (WGS) entry which is preliminary data.</text>
</comment>
<dbReference type="AlphaFoldDB" id="A0A2A5STQ6"/>
<accession>A0A2A5STQ6</accession>
<dbReference type="Proteomes" id="UP000218711">
    <property type="component" value="Unassembled WGS sequence"/>
</dbReference>
<sequence length="41" mass="4828">MIKFSVSYFYSSATDRNFPSFLTVKIFYLFKSHALKDAQNN</sequence>
<protein>
    <submittedName>
        <fullName evidence="1">Uncharacterized protein</fullName>
    </submittedName>
</protein>
<organism evidence="1 2">
    <name type="scientific">Lactococcus cremoris subsp. tructae</name>
    <dbReference type="NCBI Taxonomy" id="542833"/>
    <lineage>
        <taxon>Bacteria</taxon>
        <taxon>Bacillati</taxon>
        <taxon>Bacillota</taxon>
        <taxon>Bacilli</taxon>
        <taxon>Lactobacillales</taxon>
        <taxon>Streptococcaceae</taxon>
        <taxon>Lactococcus</taxon>
    </lineage>
</organism>
<name>A0A2A5STQ6_LACLC</name>
<dbReference type="EMBL" id="JXKC01000004">
    <property type="protein sequence ID" value="PCS18881.1"/>
    <property type="molecule type" value="Genomic_DNA"/>
</dbReference>
<gene>
    <name evidence="1" type="ORF">RU92_GL002073</name>
</gene>